<dbReference type="AlphaFoldDB" id="A0A0R1GEV7"/>
<name>A0A0R1GEV7_9LACO</name>
<dbReference type="Pfam" id="PF08378">
    <property type="entry name" value="NERD"/>
    <property type="match status" value="1"/>
</dbReference>
<dbReference type="EMBL" id="AZDA01000136">
    <property type="protein sequence ID" value="KRK32790.1"/>
    <property type="molecule type" value="Genomic_DNA"/>
</dbReference>
<protein>
    <recommendedName>
        <fullName evidence="1">NERD domain-containing protein</fullName>
    </recommendedName>
</protein>
<keyword evidence="3" id="KW-1185">Reference proteome</keyword>
<sequence length="937" mass="105639">MKHQRGGKMLTLRKGKSAQGYENTFFRQLATQLTAEFNQRHWEGLLMGMPKSLALDTLQIDCLLVTNNHILIIDFKNYGGRLQLPAEADFGTSSWLLNGKTVVKGGSSINPYRQIMRHRRLLRDLLEPRLPDFSHRGLDTIVCFQRPIQVTGTIPGKDVAFRIADSDTIVAQIVDQLDIEPRQPRHYLKQRALFEETLFTAPTYQFTIHPAAIADVPTTSAVSVPTPTKAALTQVQAFLDSDQKILLLTGNTRSGKSALIPEIRAAAFAQRYLEASVWVYSNRLKRRLLQQHSALSEVSSLFGAMFDFDQKTVDADDHQVIPLRQFEQPDEQEATAKTLYVIDDSQLLANTDYANNDLQFGSGSLVNDLFAFLQLDQYPQRKLILIGDRNRLSYGKQQESVLNPAFLGQQGFQPADIAELALPACDQDSAVLTACNQIGQAIQTQQFNDLRFDFQSDFDLMTSGDEKRALLKQLFVAPATHKMLVYTNAEVQQVNALIKQHFSASQGLCTNDVLVFDNTVSGVTDGRLDRIDNGTFVQVQQVETALQQDVILKGNVYTFTIWPCQVQVGDKQVTVNILANYLQSDRGVLESDEVAAYQVLLKQLAKAALAQANFETSPEYQAMLAQGAGYFVQNTTNKRYYLATDKRKLVPEEKTFEQRIEGELRSLPNTLYFKFYQAAHVRYAWAMTVNKALAYTFPHVYLNTNQGVDRGRTNATYFQWLYTGCATASQQLTLLNWTPITPFLNTTFGEDLTRSLPKTVLYQLLPDQTVDKQQAEFQQFLTTVLNETAWQCSAIVAKPYLYIVTLTANSKQLTLFFDYNGKGSIKLPRLKAGDSTDFNQITQHFKTKAAQTQFGQLAPFIPRFVHYLAQRNIGTTIRNTQQYQVFFEFTKHEQTAVVHCDYDGIGLISHFDLIQGDAGLFETLMKCIQAFTTVSGQ</sequence>
<organism evidence="2 3">
    <name type="scientific">Loigolactobacillus bifermentans DSM 20003</name>
    <dbReference type="NCBI Taxonomy" id="1423726"/>
    <lineage>
        <taxon>Bacteria</taxon>
        <taxon>Bacillati</taxon>
        <taxon>Bacillota</taxon>
        <taxon>Bacilli</taxon>
        <taxon>Lactobacillales</taxon>
        <taxon>Lactobacillaceae</taxon>
        <taxon>Loigolactobacillus</taxon>
    </lineage>
</organism>
<proteinExistence type="predicted"/>
<dbReference type="STRING" id="1423726.FC07_GL001843"/>
<evidence type="ECO:0000313" key="3">
    <source>
        <dbReference type="Proteomes" id="UP000051461"/>
    </source>
</evidence>
<evidence type="ECO:0000313" key="2">
    <source>
        <dbReference type="EMBL" id="KRK32790.1"/>
    </source>
</evidence>
<reference evidence="2 3" key="1">
    <citation type="journal article" date="2015" name="Genome Announc.">
        <title>Expanding the biotechnology potential of lactobacilli through comparative genomics of 213 strains and associated genera.</title>
        <authorList>
            <person name="Sun Z."/>
            <person name="Harris H.M."/>
            <person name="McCann A."/>
            <person name="Guo C."/>
            <person name="Argimon S."/>
            <person name="Zhang W."/>
            <person name="Yang X."/>
            <person name="Jeffery I.B."/>
            <person name="Cooney J.C."/>
            <person name="Kagawa T.F."/>
            <person name="Liu W."/>
            <person name="Song Y."/>
            <person name="Salvetti E."/>
            <person name="Wrobel A."/>
            <person name="Rasinkangas P."/>
            <person name="Parkhill J."/>
            <person name="Rea M.C."/>
            <person name="O'Sullivan O."/>
            <person name="Ritari J."/>
            <person name="Douillard F.P."/>
            <person name="Paul Ross R."/>
            <person name="Yang R."/>
            <person name="Briner A.E."/>
            <person name="Felis G.E."/>
            <person name="de Vos W.M."/>
            <person name="Barrangou R."/>
            <person name="Klaenhammer T.R."/>
            <person name="Caufield P.W."/>
            <person name="Cui Y."/>
            <person name="Zhang H."/>
            <person name="O'Toole P.W."/>
        </authorList>
    </citation>
    <scope>NUCLEOTIDE SEQUENCE [LARGE SCALE GENOMIC DNA]</scope>
    <source>
        <strain evidence="2 3">DSM 20003</strain>
    </source>
</reference>
<dbReference type="Proteomes" id="UP000051461">
    <property type="component" value="Unassembled WGS sequence"/>
</dbReference>
<dbReference type="SUPFAM" id="SSF52540">
    <property type="entry name" value="P-loop containing nucleoside triphosphate hydrolases"/>
    <property type="match status" value="1"/>
</dbReference>
<evidence type="ECO:0000259" key="1">
    <source>
        <dbReference type="PROSITE" id="PS50965"/>
    </source>
</evidence>
<dbReference type="PROSITE" id="PS50965">
    <property type="entry name" value="NERD"/>
    <property type="match status" value="1"/>
</dbReference>
<dbReference type="Gene3D" id="3.40.50.300">
    <property type="entry name" value="P-loop containing nucleotide triphosphate hydrolases"/>
    <property type="match status" value="2"/>
</dbReference>
<accession>A0A0R1GEV7</accession>
<dbReference type="InterPro" id="IPR027417">
    <property type="entry name" value="P-loop_NTPase"/>
</dbReference>
<dbReference type="OrthoDB" id="9763659at2"/>
<feature type="domain" description="NERD" evidence="1">
    <location>
        <begin position="17"/>
        <end position="145"/>
    </location>
</feature>
<gene>
    <name evidence="2" type="ORF">FC07_GL001843</name>
</gene>
<comment type="caution">
    <text evidence="2">The sequence shown here is derived from an EMBL/GenBank/DDBJ whole genome shotgun (WGS) entry which is preliminary data.</text>
</comment>
<dbReference type="InterPro" id="IPR011528">
    <property type="entry name" value="NERD"/>
</dbReference>
<dbReference type="PATRIC" id="fig|1423726.3.peg.1912"/>